<dbReference type="EMBL" id="BK014641">
    <property type="protein sequence ID" value="DAD65303.1"/>
    <property type="molecule type" value="Genomic_DNA"/>
</dbReference>
<reference evidence="3" key="1">
    <citation type="journal article" date="2021" name="Proc. Natl. Acad. Sci. U.S.A.">
        <title>A Catalog of Tens of Thousands of Viruses from Human Metagenomes Reveals Hidden Associations with Chronic Diseases.</title>
        <authorList>
            <person name="Tisza M.J."/>
            <person name="Buck C.B."/>
        </authorList>
    </citation>
    <scope>NUCLEOTIDE SEQUENCE</scope>
    <source>
        <strain evidence="3">CtOoC8</strain>
    </source>
</reference>
<accession>A0A8S5L6B4</accession>
<evidence type="ECO:0000313" key="3">
    <source>
        <dbReference type="EMBL" id="DAD65303.1"/>
    </source>
</evidence>
<name>A0A8S5L6B4_9CAUD</name>
<feature type="domain" description="Phage-Barnase-EndoU-ColicinE5/D-RelE like nuclease 2" evidence="2">
    <location>
        <begin position="245"/>
        <end position="361"/>
    </location>
</feature>
<dbReference type="Pfam" id="PF18810">
    <property type="entry name" value="PBECR2"/>
    <property type="match status" value="1"/>
</dbReference>
<evidence type="ECO:0000259" key="1">
    <source>
        <dbReference type="Pfam" id="PF04233"/>
    </source>
</evidence>
<dbReference type="Pfam" id="PF04233">
    <property type="entry name" value="Phage_Mu_F"/>
    <property type="match status" value="1"/>
</dbReference>
<dbReference type="InterPro" id="IPR041110">
    <property type="entry name" value="PBECR2"/>
</dbReference>
<proteinExistence type="predicted"/>
<protein>
    <submittedName>
        <fullName evidence="3">Minor capsid component</fullName>
    </submittedName>
</protein>
<feature type="domain" description="Phage head morphogenesis" evidence="1">
    <location>
        <begin position="62"/>
        <end position="148"/>
    </location>
</feature>
<dbReference type="NCBIfam" id="TIGR01641">
    <property type="entry name" value="phageSPP1_gp7"/>
    <property type="match status" value="1"/>
</dbReference>
<dbReference type="InterPro" id="IPR006528">
    <property type="entry name" value="Phage_head_morphogenesis_dom"/>
</dbReference>
<organism evidence="3">
    <name type="scientific">Myoviridae sp. ctOoC8</name>
    <dbReference type="NCBI Taxonomy" id="2823542"/>
    <lineage>
        <taxon>Viruses</taxon>
        <taxon>Duplodnaviria</taxon>
        <taxon>Heunggongvirae</taxon>
        <taxon>Uroviricota</taxon>
        <taxon>Caudoviricetes</taxon>
    </lineage>
</organism>
<sequence length="362" mass="42106">MNGVRKSLGKNLTYGDKTAVLVEYLQRNIYAFSAAKSFTEMKYYRDMMIEEEKGGILDYGAFKKKIADTGEIFNNTYLRAEHDHAYYSAVMAHKWEALDTEYLEYSTVGDDRVRPEHEALDKFTAPKSDVVWRRIYPPNGWNCRCTVIPGKASMSEKKMTAIEAGKMMKDHLKHTPFDNNVGLSKVIFKDNHPYFQNAKGKITSLSWEQYGLADIGKIRADLLPEYQRTTKQEYLDWWKAQPKREGTDDFVIKDVLGQEILLSSGEGKNKSNLNYYKDHILKKEGDKRFEYATETRNILTSPDEVWFNPEKKNTRTYLKYYEQGTIKLVVDDKLEAVTMYLIDAKHEGELDKSRMGILMYRN</sequence>
<evidence type="ECO:0000259" key="2">
    <source>
        <dbReference type="Pfam" id="PF18810"/>
    </source>
</evidence>